<comment type="caution">
    <text evidence="2">The sequence shown here is derived from an EMBL/GenBank/DDBJ whole genome shotgun (WGS) entry which is preliminary data.</text>
</comment>
<sequence length="289" mass="33879">MWRGLLLAGWSALVFAASDTVIVYPASAPGDMRYEDIRELLQTALQQTEDHYGPFRLEPSKWVMEEDRAQTELRRGDVDVIWSSTSEQRKRDLLPVRIDLRKGLLGYRIALIDGRRQSAFDAIQAAADLKHWRIGQGKDWGDVEVYRAAGIPLVFGRYQSLFGMLMLGRFDLYPRSVLEVFDEYRRYFRQYPHLAVEQRLVFYYPWPYYFFCNRANPKLAQRLKLGLARMRANGSFDEIFWKYHGEVLRQAALRDRRLISLPNPLLPSDAPLTDKSMWFDPLRDRPPKP</sequence>
<evidence type="ECO:0000313" key="3">
    <source>
        <dbReference type="Proteomes" id="UP000239469"/>
    </source>
</evidence>
<dbReference type="SUPFAM" id="SSF53850">
    <property type="entry name" value="Periplasmic binding protein-like II"/>
    <property type="match status" value="1"/>
</dbReference>
<gene>
    <name evidence="2" type="ORF">BUE93_00395</name>
</gene>
<feature type="signal peptide" evidence="1">
    <location>
        <begin position="1"/>
        <end position="16"/>
    </location>
</feature>
<dbReference type="OrthoDB" id="547680at2"/>
<dbReference type="AlphaFoldDB" id="A0A2S9X9X0"/>
<dbReference type="RefSeq" id="WP_106075434.1">
    <property type="nucleotide sequence ID" value="NZ_MTBD01000001.1"/>
</dbReference>
<name>A0A2S9X9X0_9NEIS</name>
<protein>
    <submittedName>
        <fullName evidence="2">Uncharacterized protein</fullName>
    </submittedName>
</protein>
<evidence type="ECO:0000256" key="1">
    <source>
        <dbReference type="SAM" id="SignalP"/>
    </source>
</evidence>
<organism evidence="2 3">
    <name type="scientific">Chromobacterium amazonense</name>
    <dbReference type="NCBI Taxonomy" id="1382803"/>
    <lineage>
        <taxon>Bacteria</taxon>
        <taxon>Pseudomonadati</taxon>
        <taxon>Pseudomonadota</taxon>
        <taxon>Betaproteobacteria</taxon>
        <taxon>Neisseriales</taxon>
        <taxon>Chromobacteriaceae</taxon>
        <taxon>Chromobacterium</taxon>
    </lineage>
</organism>
<keyword evidence="1" id="KW-0732">Signal</keyword>
<accession>A0A2S9X9X0</accession>
<dbReference type="Gene3D" id="3.40.190.10">
    <property type="entry name" value="Periplasmic binding protein-like II"/>
    <property type="match status" value="2"/>
</dbReference>
<evidence type="ECO:0000313" key="2">
    <source>
        <dbReference type="EMBL" id="PRP72529.1"/>
    </source>
</evidence>
<dbReference type="EMBL" id="MTBD01000001">
    <property type="protein sequence ID" value="PRP72529.1"/>
    <property type="molecule type" value="Genomic_DNA"/>
</dbReference>
<feature type="chain" id="PRO_5015637127" evidence="1">
    <location>
        <begin position="17"/>
        <end position="289"/>
    </location>
</feature>
<dbReference type="Proteomes" id="UP000239469">
    <property type="component" value="Unassembled WGS sequence"/>
</dbReference>
<proteinExistence type="predicted"/>
<reference evidence="2 3" key="1">
    <citation type="submission" date="2017-01" db="EMBL/GenBank/DDBJ databases">
        <title>New insights into the genetic diversity of Chromobacterium isolated from tropical freshwater lake.</title>
        <authorList>
            <person name="Santos A.B."/>
            <person name="Nascimento A.M."/>
            <person name="Da Silva P.C."/>
        </authorList>
    </citation>
    <scope>NUCLEOTIDE SEQUENCE [LARGE SCALE GENOMIC DNA]</scope>
    <source>
        <strain evidence="2 3">56AF</strain>
    </source>
</reference>